<sequence>MTEEQYEHFDVGAFQRRVIAEFRANAGKVAMFGDEASLALVTTTGARSGLPRTVPLSYVDVKGQKVIVASAMGAPRNPAWYHNIRKNAMVTVETGTETFEAIAAIPAGPARDALFAEVVAIEPGFGEYQAKTTRPIPVVTLHRVDGGADRVRGMGDFVVEAHDWLRAELAELRRRAGEGEALIRTADLGRELRAHCLSFCGALKQHHHGEDAGAFPMLAARFPSLAPVLEKLAAEHVVVARAQERIRVLVEEYVPGESDPVRLREELDRLAAELEAHFAYEERSIVTALNALGPAPEIP</sequence>
<dbReference type="Gene3D" id="2.30.110.10">
    <property type="entry name" value="Electron Transport, Fmn-binding Protein, Chain A"/>
    <property type="match status" value="1"/>
</dbReference>
<dbReference type="Pfam" id="PF04075">
    <property type="entry name" value="F420H2_quin_red"/>
    <property type="match status" value="1"/>
</dbReference>
<dbReference type="EMBL" id="JBHUKU010000014">
    <property type="protein sequence ID" value="MFD2461693.1"/>
    <property type="molecule type" value="Genomic_DNA"/>
</dbReference>
<dbReference type="PANTHER" id="PTHR39428:SF1">
    <property type="entry name" value="F420H(2)-DEPENDENT QUINONE REDUCTASE RV1261C"/>
    <property type="match status" value="1"/>
</dbReference>
<dbReference type="InterPro" id="IPR012349">
    <property type="entry name" value="Split_barrel_FMN-bd"/>
</dbReference>
<dbReference type="CDD" id="cd12108">
    <property type="entry name" value="Hr-like"/>
    <property type="match status" value="1"/>
</dbReference>
<feature type="domain" description="Hemerythrin-like" evidence="3">
    <location>
        <begin position="156"/>
        <end position="288"/>
    </location>
</feature>
<dbReference type="InterPro" id="IPR012312">
    <property type="entry name" value="Hemerythrin-like"/>
</dbReference>
<evidence type="ECO:0000256" key="1">
    <source>
        <dbReference type="ARBA" id="ARBA00008710"/>
    </source>
</evidence>
<comment type="catalytic activity">
    <reaction evidence="2">
        <text>oxidized coenzyme F420-(gamma-L-Glu)(n) + a quinol + H(+) = reduced coenzyme F420-(gamma-L-Glu)(n) + a quinone</text>
        <dbReference type="Rhea" id="RHEA:39663"/>
        <dbReference type="Rhea" id="RHEA-COMP:12939"/>
        <dbReference type="Rhea" id="RHEA-COMP:14378"/>
        <dbReference type="ChEBI" id="CHEBI:15378"/>
        <dbReference type="ChEBI" id="CHEBI:24646"/>
        <dbReference type="ChEBI" id="CHEBI:132124"/>
        <dbReference type="ChEBI" id="CHEBI:133980"/>
        <dbReference type="ChEBI" id="CHEBI:139511"/>
    </reaction>
</comment>
<evidence type="ECO:0000313" key="4">
    <source>
        <dbReference type="EMBL" id="MFD2461693.1"/>
    </source>
</evidence>
<proteinExistence type="inferred from homology"/>
<evidence type="ECO:0000259" key="3">
    <source>
        <dbReference type="Pfam" id="PF01814"/>
    </source>
</evidence>
<comment type="similarity">
    <text evidence="1">Belongs to the F420H(2)-dependent quinone reductase family.</text>
</comment>
<gene>
    <name evidence="4" type="ORF">ACFSYJ_24010</name>
</gene>
<dbReference type="PANTHER" id="PTHR39428">
    <property type="entry name" value="F420H(2)-DEPENDENT QUINONE REDUCTASE RV1261C"/>
    <property type="match status" value="1"/>
</dbReference>
<accession>A0ABW5GLI4</accession>
<dbReference type="Gene3D" id="1.20.120.520">
    <property type="entry name" value="nmb1532 protein domain like"/>
    <property type="match status" value="1"/>
</dbReference>
<name>A0ABW5GLI4_9PSEU</name>
<protein>
    <submittedName>
        <fullName evidence="4">Nitroreductase/quinone reductase family protein</fullName>
    </submittedName>
</protein>
<dbReference type="RefSeq" id="WP_345390392.1">
    <property type="nucleotide sequence ID" value="NZ_BAABHG010000004.1"/>
</dbReference>
<organism evidence="4 5">
    <name type="scientific">Amycolatopsis samaneae</name>
    <dbReference type="NCBI Taxonomy" id="664691"/>
    <lineage>
        <taxon>Bacteria</taxon>
        <taxon>Bacillati</taxon>
        <taxon>Actinomycetota</taxon>
        <taxon>Actinomycetes</taxon>
        <taxon>Pseudonocardiales</taxon>
        <taxon>Pseudonocardiaceae</taxon>
        <taxon>Amycolatopsis</taxon>
    </lineage>
</organism>
<reference evidence="5" key="1">
    <citation type="journal article" date="2019" name="Int. J. Syst. Evol. Microbiol.">
        <title>The Global Catalogue of Microorganisms (GCM) 10K type strain sequencing project: providing services to taxonomists for standard genome sequencing and annotation.</title>
        <authorList>
            <consortium name="The Broad Institute Genomics Platform"/>
            <consortium name="The Broad Institute Genome Sequencing Center for Infectious Disease"/>
            <person name="Wu L."/>
            <person name="Ma J."/>
        </authorList>
    </citation>
    <scope>NUCLEOTIDE SEQUENCE [LARGE SCALE GENOMIC DNA]</scope>
    <source>
        <strain evidence="5">CGMCC 4.7643</strain>
    </source>
</reference>
<evidence type="ECO:0000313" key="5">
    <source>
        <dbReference type="Proteomes" id="UP001597419"/>
    </source>
</evidence>
<dbReference type="Proteomes" id="UP001597419">
    <property type="component" value="Unassembled WGS sequence"/>
</dbReference>
<dbReference type="InterPro" id="IPR004378">
    <property type="entry name" value="F420H2_quin_Rdtase"/>
</dbReference>
<dbReference type="SUPFAM" id="SSF50475">
    <property type="entry name" value="FMN-binding split barrel"/>
    <property type="match status" value="1"/>
</dbReference>
<dbReference type="Pfam" id="PF01814">
    <property type="entry name" value="Hemerythrin"/>
    <property type="match status" value="1"/>
</dbReference>
<comment type="caution">
    <text evidence="4">The sequence shown here is derived from an EMBL/GenBank/DDBJ whole genome shotgun (WGS) entry which is preliminary data.</text>
</comment>
<keyword evidence="5" id="KW-1185">Reference proteome</keyword>
<dbReference type="NCBIfam" id="TIGR00026">
    <property type="entry name" value="hi_GC_TIGR00026"/>
    <property type="match status" value="1"/>
</dbReference>
<evidence type="ECO:0000256" key="2">
    <source>
        <dbReference type="ARBA" id="ARBA00049106"/>
    </source>
</evidence>